<feature type="compositionally biased region" description="Basic and acidic residues" evidence="2">
    <location>
        <begin position="874"/>
        <end position="910"/>
    </location>
</feature>
<dbReference type="GO" id="GO:0000981">
    <property type="term" value="F:DNA-binding transcription factor activity, RNA polymerase II-specific"/>
    <property type="evidence" value="ECO:0007669"/>
    <property type="project" value="InterPro"/>
</dbReference>
<feature type="region of interest" description="Disordered" evidence="2">
    <location>
        <begin position="387"/>
        <end position="425"/>
    </location>
</feature>
<feature type="region of interest" description="Disordered" evidence="2">
    <location>
        <begin position="872"/>
        <end position="910"/>
    </location>
</feature>
<evidence type="ECO:0000259" key="3">
    <source>
        <dbReference type="PROSITE" id="PS50048"/>
    </source>
</evidence>
<evidence type="ECO:0000313" key="4">
    <source>
        <dbReference type="EMBL" id="KAK4230276.1"/>
    </source>
</evidence>
<sequence>MFPCLESCFEPWGHTPLSHLHHNHHQDQHPPLLLPPPFGQTVGTPTGLQTLVVDHNNHWHFDTLIPTGLKAEALHNQGSYPRSFSGLPPLEGGSSNFISQPYDNSRSELSPPLLLNAAEIEEIIKKRVAAVSRKKQQKKTCVVVGNSRRHRRGSSSCVTEGIRLGAMSDPPGPSHPPGRPRAERLTTSCGECRRRKQKCNQGQPCSNCARRYPQPACEYKPSSRFVPYFPLPSFLCGFIYERRRRSSAVAASARPPSFSISVVPPPESPFPAAGSLSPYPPTSRHPSPLSASSSSPWPRSPGEEQPLTGWPGYDVSPRGQQQQQPPPPQQRQQRSPSYAWSTDPNLFLSHLLSCEEGCKSHSASVHEAARTLAGYSTVTSPWASGWDSSGGGAWGSRSGSRSVPWGSGPVTTGTSPISPGLMSPPAPPRMQDGELFGIYINLIAQFKASIDGNPDSSNPFIRFYVPYCIQSPLLQRIAVYTAACFLSDTGHLDRTAAMAYKGQAIELLNKHLHSQLSTSDEGVAGVIQLIIDEWHWGNQPDLEAHLRGLREMIKIRGGFRTLGLHGLISKLAITLDSAVSISYEQEPYLTGAPEFDFPDNSRIPLRLPLNTPFLTNNLPSFADCDEALRIHPSVASILDDMRFLLNAVLTLPDQPSEKELTKVHTTAGWIHERILSLPADGPKKPVGSSSSPLLPITVIPEQLEQQQELPMSRNRSIALRHLLHQQRQAIISPAPGPAESSFGENAEDYIYQAVRLAALLYSRAILQRKPFSEVVERGEFMQLWTTTWKVSLNTWRGLLGVFVWVLVPLVCVVGKEEDGDGDGDRRDGRYVKGLVNLGLVQIGMENWEICRGVMGGGGGLIRWLGGGNGNGEGEVERASGVEEGEGKDKGKNRESFSGEEEKGRGKEVIG</sequence>
<accession>A0AAN7BVN7</accession>
<reference evidence="4" key="1">
    <citation type="journal article" date="2023" name="Mol. Phylogenet. Evol.">
        <title>Genome-scale phylogeny and comparative genomics of the fungal order Sordariales.</title>
        <authorList>
            <person name="Hensen N."/>
            <person name="Bonometti L."/>
            <person name="Westerberg I."/>
            <person name="Brannstrom I.O."/>
            <person name="Guillou S."/>
            <person name="Cros-Aarteil S."/>
            <person name="Calhoun S."/>
            <person name="Haridas S."/>
            <person name="Kuo A."/>
            <person name="Mondo S."/>
            <person name="Pangilinan J."/>
            <person name="Riley R."/>
            <person name="LaButti K."/>
            <person name="Andreopoulos B."/>
            <person name="Lipzen A."/>
            <person name="Chen C."/>
            <person name="Yan M."/>
            <person name="Daum C."/>
            <person name="Ng V."/>
            <person name="Clum A."/>
            <person name="Steindorff A."/>
            <person name="Ohm R.A."/>
            <person name="Martin F."/>
            <person name="Silar P."/>
            <person name="Natvig D.O."/>
            <person name="Lalanne C."/>
            <person name="Gautier V."/>
            <person name="Ament-Velasquez S.L."/>
            <person name="Kruys A."/>
            <person name="Hutchinson M.I."/>
            <person name="Powell A.J."/>
            <person name="Barry K."/>
            <person name="Miller A.N."/>
            <person name="Grigoriev I.V."/>
            <person name="Debuchy R."/>
            <person name="Gladieux P."/>
            <person name="Hiltunen Thoren M."/>
            <person name="Johannesson H."/>
        </authorList>
    </citation>
    <scope>NUCLEOTIDE SEQUENCE</scope>
    <source>
        <strain evidence="4">CBS 990.96</strain>
    </source>
</reference>
<organism evidence="4 5">
    <name type="scientific">Podospora fimiseda</name>
    <dbReference type="NCBI Taxonomy" id="252190"/>
    <lineage>
        <taxon>Eukaryota</taxon>
        <taxon>Fungi</taxon>
        <taxon>Dikarya</taxon>
        <taxon>Ascomycota</taxon>
        <taxon>Pezizomycotina</taxon>
        <taxon>Sordariomycetes</taxon>
        <taxon>Sordariomycetidae</taxon>
        <taxon>Sordariales</taxon>
        <taxon>Podosporaceae</taxon>
        <taxon>Podospora</taxon>
    </lineage>
</organism>
<feature type="region of interest" description="Disordered" evidence="2">
    <location>
        <begin position="164"/>
        <end position="184"/>
    </location>
</feature>
<dbReference type="InterPro" id="IPR001138">
    <property type="entry name" value="Zn2Cys6_DnaBD"/>
</dbReference>
<dbReference type="PANTHER" id="PTHR37540">
    <property type="entry name" value="TRANSCRIPTION FACTOR (ACR-2), PUTATIVE-RELATED-RELATED"/>
    <property type="match status" value="1"/>
</dbReference>
<dbReference type="SMART" id="SM00066">
    <property type="entry name" value="GAL4"/>
    <property type="match status" value="1"/>
</dbReference>
<proteinExistence type="predicted"/>
<keyword evidence="1" id="KW-0539">Nucleus</keyword>
<dbReference type="Pfam" id="PF00172">
    <property type="entry name" value="Zn_clus"/>
    <property type="match status" value="1"/>
</dbReference>
<dbReference type="CDD" id="cd00067">
    <property type="entry name" value="GAL4"/>
    <property type="match status" value="1"/>
</dbReference>
<dbReference type="Proteomes" id="UP001301958">
    <property type="component" value="Unassembled WGS sequence"/>
</dbReference>
<protein>
    <recommendedName>
        <fullName evidence="3">Zn(2)-C6 fungal-type domain-containing protein</fullName>
    </recommendedName>
</protein>
<feature type="compositionally biased region" description="Pro residues" evidence="2">
    <location>
        <begin position="170"/>
        <end position="179"/>
    </location>
</feature>
<dbReference type="Gene3D" id="4.10.240.10">
    <property type="entry name" value="Zn(2)-C6 fungal-type DNA-binding domain"/>
    <property type="match status" value="1"/>
</dbReference>
<dbReference type="InterPro" id="IPR036864">
    <property type="entry name" value="Zn2-C6_fun-type_DNA-bd_sf"/>
</dbReference>
<dbReference type="PROSITE" id="PS00463">
    <property type="entry name" value="ZN2_CY6_FUNGAL_1"/>
    <property type="match status" value="1"/>
</dbReference>
<dbReference type="SUPFAM" id="SSF57701">
    <property type="entry name" value="Zn2/Cys6 DNA-binding domain"/>
    <property type="match status" value="1"/>
</dbReference>
<feature type="compositionally biased region" description="Low complexity" evidence="2">
    <location>
        <begin position="284"/>
        <end position="297"/>
    </location>
</feature>
<dbReference type="EMBL" id="MU865300">
    <property type="protein sequence ID" value="KAK4230276.1"/>
    <property type="molecule type" value="Genomic_DNA"/>
</dbReference>
<dbReference type="InterPro" id="IPR021858">
    <property type="entry name" value="Fun_TF"/>
</dbReference>
<dbReference type="PANTHER" id="PTHR37540:SF9">
    <property type="entry name" value="ZN(2)-C6 FUNGAL-TYPE DOMAIN-CONTAINING PROTEIN"/>
    <property type="match status" value="1"/>
</dbReference>
<gene>
    <name evidence="4" type="ORF">QBC38DRAFT_507611</name>
</gene>
<dbReference type="PROSITE" id="PS50048">
    <property type="entry name" value="ZN2_CY6_FUNGAL_2"/>
    <property type="match status" value="1"/>
</dbReference>
<comment type="caution">
    <text evidence="4">The sequence shown here is derived from an EMBL/GenBank/DDBJ whole genome shotgun (WGS) entry which is preliminary data.</text>
</comment>
<feature type="domain" description="Zn(2)-C6 fungal-type" evidence="3">
    <location>
        <begin position="188"/>
        <end position="219"/>
    </location>
</feature>
<keyword evidence="5" id="KW-1185">Reference proteome</keyword>
<evidence type="ECO:0000256" key="2">
    <source>
        <dbReference type="SAM" id="MobiDB-lite"/>
    </source>
</evidence>
<dbReference type="Pfam" id="PF11951">
    <property type="entry name" value="Fungal_trans_2"/>
    <property type="match status" value="1"/>
</dbReference>
<dbReference type="GO" id="GO:0008270">
    <property type="term" value="F:zinc ion binding"/>
    <property type="evidence" value="ECO:0007669"/>
    <property type="project" value="InterPro"/>
</dbReference>
<dbReference type="AlphaFoldDB" id="A0AAN7BVN7"/>
<feature type="region of interest" description="Disordered" evidence="2">
    <location>
        <begin position="271"/>
        <end position="340"/>
    </location>
</feature>
<name>A0AAN7BVN7_9PEZI</name>
<evidence type="ECO:0000256" key="1">
    <source>
        <dbReference type="ARBA" id="ARBA00023242"/>
    </source>
</evidence>
<reference evidence="4" key="2">
    <citation type="submission" date="2023-05" db="EMBL/GenBank/DDBJ databases">
        <authorList>
            <consortium name="Lawrence Berkeley National Laboratory"/>
            <person name="Steindorff A."/>
            <person name="Hensen N."/>
            <person name="Bonometti L."/>
            <person name="Westerberg I."/>
            <person name="Brannstrom I.O."/>
            <person name="Guillou S."/>
            <person name="Cros-Aarteil S."/>
            <person name="Calhoun S."/>
            <person name="Haridas S."/>
            <person name="Kuo A."/>
            <person name="Mondo S."/>
            <person name="Pangilinan J."/>
            <person name="Riley R."/>
            <person name="Labutti K."/>
            <person name="Andreopoulos B."/>
            <person name="Lipzen A."/>
            <person name="Chen C."/>
            <person name="Yanf M."/>
            <person name="Daum C."/>
            <person name="Ng V."/>
            <person name="Clum A."/>
            <person name="Ohm R."/>
            <person name="Martin F."/>
            <person name="Silar P."/>
            <person name="Natvig D."/>
            <person name="Lalanne C."/>
            <person name="Gautier V."/>
            <person name="Ament-Velasquez S.L."/>
            <person name="Kruys A."/>
            <person name="Hutchinson M.I."/>
            <person name="Powell A.J."/>
            <person name="Barry K."/>
            <person name="Miller A.N."/>
            <person name="Grigoriev I.V."/>
            <person name="Debuchy R."/>
            <person name="Gladieux P."/>
            <person name="Thoren M.H."/>
            <person name="Johannesson H."/>
        </authorList>
    </citation>
    <scope>NUCLEOTIDE SEQUENCE</scope>
    <source>
        <strain evidence="4">CBS 990.96</strain>
    </source>
</reference>
<evidence type="ECO:0000313" key="5">
    <source>
        <dbReference type="Proteomes" id="UP001301958"/>
    </source>
</evidence>